<proteinExistence type="predicted"/>
<keyword evidence="1" id="KW-0175">Coiled coil</keyword>
<evidence type="ECO:0000256" key="2">
    <source>
        <dbReference type="SAM" id="MobiDB-lite"/>
    </source>
</evidence>
<feature type="region of interest" description="Disordered" evidence="2">
    <location>
        <begin position="355"/>
        <end position="444"/>
    </location>
</feature>
<feature type="compositionally biased region" description="Low complexity" evidence="2">
    <location>
        <begin position="496"/>
        <end position="508"/>
    </location>
</feature>
<dbReference type="OrthoDB" id="3235325at2759"/>
<feature type="coiled-coil region" evidence="1">
    <location>
        <begin position="147"/>
        <end position="181"/>
    </location>
</feature>
<feature type="compositionally biased region" description="Basic and acidic residues" evidence="2">
    <location>
        <begin position="386"/>
        <end position="395"/>
    </location>
</feature>
<accession>A0A9P3US48</accession>
<dbReference type="Proteomes" id="UP001063166">
    <property type="component" value="Unassembled WGS sequence"/>
</dbReference>
<protein>
    <submittedName>
        <fullName evidence="3">Uncharacterized protein</fullName>
    </submittedName>
</protein>
<feature type="region of interest" description="Disordered" evidence="2">
    <location>
        <begin position="494"/>
        <end position="575"/>
    </location>
</feature>
<keyword evidence="4" id="KW-1185">Reference proteome</keyword>
<dbReference type="EMBL" id="BRPK01000009">
    <property type="protein sequence ID" value="GLB40826.1"/>
    <property type="molecule type" value="Genomic_DNA"/>
</dbReference>
<organism evidence="3 4">
    <name type="scientific">Lyophyllum shimeji</name>
    <name type="common">Hon-shimeji</name>
    <name type="synonym">Tricholoma shimeji</name>
    <dbReference type="NCBI Taxonomy" id="47721"/>
    <lineage>
        <taxon>Eukaryota</taxon>
        <taxon>Fungi</taxon>
        <taxon>Dikarya</taxon>
        <taxon>Basidiomycota</taxon>
        <taxon>Agaricomycotina</taxon>
        <taxon>Agaricomycetes</taxon>
        <taxon>Agaricomycetidae</taxon>
        <taxon>Agaricales</taxon>
        <taxon>Tricholomatineae</taxon>
        <taxon>Lyophyllaceae</taxon>
        <taxon>Lyophyllum</taxon>
    </lineage>
</organism>
<comment type="caution">
    <text evidence="3">The sequence shown here is derived from an EMBL/GenBank/DDBJ whole genome shotgun (WGS) entry which is preliminary data.</text>
</comment>
<reference evidence="3" key="1">
    <citation type="submission" date="2022-07" db="EMBL/GenBank/DDBJ databases">
        <title>The genome of Lyophyllum shimeji provides insight into the initial evolution of ectomycorrhizal fungal genome.</title>
        <authorList>
            <person name="Kobayashi Y."/>
            <person name="Shibata T."/>
            <person name="Hirakawa H."/>
            <person name="Shigenobu S."/>
            <person name="Nishiyama T."/>
            <person name="Yamada A."/>
            <person name="Hasebe M."/>
            <person name="Kawaguchi M."/>
        </authorList>
    </citation>
    <scope>NUCLEOTIDE SEQUENCE</scope>
    <source>
        <strain evidence="3">AT787</strain>
    </source>
</reference>
<dbReference type="AlphaFoldDB" id="A0A9P3US48"/>
<sequence length="575" mass="62552">MSATLDQIKNLDHDTLVTSGNATYIRLLEELCFLRSVYTRHTKDLTTLPEMNDLGLTAICSSIEPIRRIKYFADGRRLVYRVSGPFMPDDDLDRTLVDITNSVVQGGQWGEDSTAFSTGRAPFYLNAWQTWPDSDMRAAIMRLTTTMDSITNQNHSLANQNHQLQQQIYSLQRKAAESQTELLELSGKISSSSSAIMAAIQTISLAGPSSAASTASLSLSSAPLPVPALKQTDYPNIKYWTKKKYTAAKKNKKSSTGFDQADDQENTMTWYVETEEGEPVDGATVTSMRSLARTLYASLASRGMEPSHWSEATLEAHNYFEHHMCREFPQLSYGANNWKAHMIATDNYSSWYGKRHPGRSTKVKNEPTATTNRPLKRSAPSSPHALDSKREKLDVVEDPVANPQEGDERVKETVMEGPSKVLLDPIADPQDNDEGAKETVPEGPSEVLVVKDPLAAVFSDPIVAAKLLVPASKPSATTSTAPSTINSSMPSIPTEVVASSVPQAPVPATDAVPSDSDNTIQGPVTPVGTNTTTDTTTSSSGSELLSAVPHSVKIVKNKTVTKDRKASCRDGNNAK</sequence>
<name>A0A9P3US48_LYOSH</name>
<gene>
    <name evidence="3" type="ORF">LshimejAT787_0900410</name>
</gene>
<evidence type="ECO:0000256" key="1">
    <source>
        <dbReference type="SAM" id="Coils"/>
    </source>
</evidence>
<evidence type="ECO:0000313" key="4">
    <source>
        <dbReference type="Proteomes" id="UP001063166"/>
    </source>
</evidence>
<feature type="compositionally biased region" description="Low complexity" evidence="2">
    <location>
        <begin position="523"/>
        <end position="542"/>
    </location>
</feature>
<evidence type="ECO:0000313" key="3">
    <source>
        <dbReference type="EMBL" id="GLB40826.1"/>
    </source>
</evidence>